<dbReference type="InterPro" id="IPR052929">
    <property type="entry name" value="RNase_H-like_EbsB-rel"/>
</dbReference>
<dbReference type="EMBL" id="DP000011">
    <property type="protein sequence ID" value="ABA99231.1"/>
    <property type="molecule type" value="Genomic_DNA"/>
</dbReference>
<evidence type="ECO:0008006" key="4">
    <source>
        <dbReference type="Google" id="ProtNLM"/>
    </source>
</evidence>
<dbReference type="InterPro" id="IPR026960">
    <property type="entry name" value="RVT-Znf"/>
</dbReference>
<organism evidence="3">
    <name type="scientific">Oryza sativa subsp. japonica</name>
    <name type="common">Rice</name>
    <dbReference type="NCBI Taxonomy" id="39947"/>
    <lineage>
        <taxon>Eukaryota</taxon>
        <taxon>Viridiplantae</taxon>
        <taxon>Streptophyta</taxon>
        <taxon>Embryophyta</taxon>
        <taxon>Tracheophyta</taxon>
        <taxon>Spermatophyta</taxon>
        <taxon>Magnoliopsida</taxon>
        <taxon>Liliopsida</taxon>
        <taxon>Poales</taxon>
        <taxon>Poaceae</taxon>
        <taxon>BOP clade</taxon>
        <taxon>Oryzoideae</taxon>
        <taxon>Oryzeae</taxon>
        <taxon>Oryzinae</taxon>
        <taxon>Oryza</taxon>
        <taxon>Oryza sativa</taxon>
    </lineage>
</organism>
<name>Q2QPL8_ORYSJ</name>
<reference evidence="3" key="3">
    <citation type="submission" date="2006-01" db="EMBL/GenBank/DDBJ databases">
        <authorList>
            <person name="Buell R."/>
        </authorList>
    </citation>
    <scope>NUCLEOTIDE SEQUENCE</scope>
</reference>
<proteinExistence type="predicted"/>
<dbReference type="GO" id="GO:0003676">
    <property type="term" value="F:nucleic acid binding"/>
    <property type="evidence" value="ECO:0007669"/>
    <property type="project" value="InterPro"/>
</dbReference>
<reference evidence="3" key="1">
    <citation type="journal article" date="2005" name="BMC Biol.">
        <title>The sequence of rice chromosomes 11 and 12, rich in disease resistance genes and recent gene duplications.</title>
        <authorList>
            <consortium name="The rice chromosomes 11 and 12 sequencing consortia"/>
        </authorList>
    </citation>
    <scope>NUCLEOTIDE SEQUENCE [LARGE SCALE GENOMIC DNA]</scope>
</reference>
<dbReference type="PANTHER" id="PTHR47074:SF11">
    <property type="entry name" value="REVERSE TRANSCRIPTASE-LIKE PROTEIN"/>
    <property type="match status" value="1"/>
</dbReference>
<sequence>MLAKQAWRLLDRPDSLCARVLLGRYSKGGDILSANCPRGASSTWIIKGRENTNQWDVEKVQRIFFPLDAAAILNMPRPRTEQDDFWAWAWDRTGIFTVRSAYRELIQRCGLSEPATGSSTGDEATWKALWRLRIMPKIRVFWWRVVKNLLPCAAELRRSHMKEISNCPLCGNDNETKFHALVECEHAKLFWSAAQDLFDLKMPRLNPATWSRDVLDADIMSKREAAIAVSVMWTIWGSRNSYNHGDVKYQPLRSVELVDELIKSLEIPAQEDPSAVVQKWARPALGWMKLNTDGALNLQDGVAGAGIVARDNTGNFVTAECRRYDHISDPSTVEMLACRDAVMLAL</sequence>
<accession>Q2QPL8</accession>
<reference evidence="3" key="2">
    <citation type="submission" date="2005-04" db="EMBL/GenBank/DDBJ databases">
        <authorList>
            <person name="Buell C.R."/>
            <person name="Wing R.A."/>
            <person name="McCombie W.A."/>
            <person name="Ouyang S."/>
        </authorList>
    </citation>
    <scope>NUCLEOTIDE SEQUENCE</scope>
</reference>
<feature type="domain" description="RNase H type-1" evidence="1">
    <location>
        <begin position="291"/>
        <end position="345"/>
    </location>
</feature>
<dbReference type="AlphaFoldDB" id="Q2QPL8"/>
<dbReference type="GO" id="GO:0004523">
    <property type="term" value="F:RNA-DNA hybrid ribonuclease activity"/>
    <property type="evidence" value="ECO:0007669"/>
    <property type="project" value="InterPro"/>
</dbReference>
<dbReference type="PANTHER" id="PTHR47074">
    <property type="entry name" value="BNAC02G40300D PROTEIN"/>
    <property type="match status" value="1"/>
</dbReference>
<protein>
    <recommendedName>
        <fullName evidence="4">Reverse transcriptase zinc-binding domain-containing protein</fullName>
    </recommendedName>
</protein>
<evidence type="ECO:0000313" key="3">
    <source>
        <dbReference type="EMBL" id="ABA99231.1"/>
    </source>
</evidence>
<dbReference type="InterPro" id="IPR002156">
    <property type="entry name" value="RNaseH_domain"/>
</dbReference>
<dbReference type="Pfam" id="PF13966">
    <property type="entry name" value="zf-RVT"/>
    <property type="match status" value="1"/>
</dbReference>
<evidence type="ECO:0000259" key="1">
    <source>
        <dbReference type="Pfam" id="PF13456"/>
    </source>
</evidence>
<dbReference type="Pfam" id="PF13456">
    <property type="entry name" value="RVT_3"/>
    <property type="match status" value="1"/>
</dbReference>
<feature type="domain" description="Reverse transcriptase zinc-binding" evidence="2">
    <location>
        <begin position="96"/>
        <end position="191"/>
    </location>
</feature>
<evidence type="ECO:0000259" key="2">
    <source>
        <dbReference type="Pfam" id="PF13966"/>
    </source>
</evidence>
<gene>
    <name evidence="3" type="ordered locus">LOC_Os12g34030</name>
</gene>